<dbReference type="Proteomes" id="UP000482578">
    <property type="component" value="Unassembled WGS sequence"/>
</dbReference>
<dbReference type="RefSeq" id="WP_163316729.1">
    <property type="nucleotide sequence ID" value="NZ_JAAGAA010000010.1"/>
</dbReference>
<sequence>MSPKPAKSSVEQEAGSQKPKRGCWKPGESGNPAGRRKGSSRANLLRETLGPDRLTAIIGVLADKAMGGDTTAAKILLDRTLPPLKPVEPPLEPLAVPEQGNILASAERVMQAVLQGALPPSQAAAIMAGLTGLARVREVEELEQRLQALEQLETPR</sequence>
<feature type="region of interest" description="Disordered" evidence="1">
    <location>
        <begin position="1"/>
        <end position="47"/>
    </location>
</feature>
<keyword evidence="4" id="KW-1185">Reference proteome</keyword>
<evidence type="ECO:0000256" key="1">
    <source>
        <dbReference type="SAM" id="MobiDB-lite"/>
    </source>
</evidence>
<feature type="domain" description="DUF5681" evidence="2">
    <location>
        <begin position="22"/>
        <end position="80"/>
    </location>
</feature>
<comment type="caution">
    <text evidence="3">The sequence shown here is derived from an EMBL/GenBank/DDBJ whole genome shotgun (WGS) entry which is preliminary data.</text>
</comment>
<gene>
    <name evidence="3" type="ORF">GZH52_12200</name>
</gene>
<evidence type="ECO:0000259" key="2">
    <source>
        <dbReference type="Pfam" id="PF18932"/>
    </source>
</evidence>
<reference evidence="3 4" key="1">
    <citation type="submission" date="2020-02" db="EMBL/GenBank/DDBJ databases">
        <authorList>
            <person name="Yang Z."/>
        </authorList>
    </citation>
    <scope>NUCLEOTIDE SEQUENCE [LARGE SCALE GENOMIC DNA]</scope>
    <source>
        <strain evidence="3 4">HX-7-9</strain>
    </source>
</reference>
<evidence type="ECO:0000313" key="4">
    <source>
        <dbReference type="Proteomes" id="UP000482578"/>
    </source>
</evidence>
<accession>A0A6B2KTH5</accession>
<evidence type="ECO:0000313" key="3">
    <source>
        <dbReference type="EMBL" id="NDV13545.1"/>
    </source>
</evidence>
<name>A0A6B2KTH5_9NEIS</name>
<dbReference type="EMBL" id="JAAGAA010000010">
    <property type="protein sequence ID" value="NDV13545.1"/>
    <property type="molecule type" value="Genomic_DNA"/>
</dbReference>
<organism evidence="3 4">
    <name type="scientific">Crenobacter caeni</name>
    <dbReference type="NCBI Taxonomy" id="2705474"/>
    <lineage>
        <taxon>Bacteria</taxon>
        <taxon>Pseudomonadati</taxon>
        <taxon>Pseudomonadota</taxon>
        <taxon>Betaproteobacteria</taxon>
        <taxon>Neisseriales</taxon>
        <taxon>Neisseriaceae</taxon>
        <taxon>Crenobacter</taxon>
    </lineage>
</organism>
<protein>
    <recommendedName>
        <fullName evidence="2">DUF5681 domain-containing protein</fullName>
    </recommendedName>
</protein>
<dbReference type="Pfam" id="PF18932">
    <property type="entry name" value="DUF5681"/>
    <property type="match status" value="1"/>
</dbReference>
<proteinExistence type="predicted"/>
<dbReference type="AlphaFoldDB" id="A0A6B2KTH5"/>
<dbReference type="InterPro" id="IPR043736">
    <property type="entry name" value="DUF5681"/>
</dbReference>